<accession>A0A0K1S2N7</accession>
<dbReference type="EMBL" id="CP011339">
    <property type="protein sequence ID" value="AKV68412.1"/>
    <property type="molecule type" value="Genomic_DNA"/>
</dbReference>
<evidence type="ECO:0000313" key="2">
    <source>
        <dbReference type="Proteomes" id="UP000068167"/>
    </source>
</evidence>
<dbReference type="PATRIC" id="fig|1638788.3.peg.3436"/>
<proteinExistence type="predicted"/>
<dbReference type="Proteomes" id="UP000068167">
    <property type="component" value="Chromosome"/>
</dbReference>
<evidence type="ECO:0000313" key="1">
    <source>
        <dbReference type="EMBL" id="AKV68412.1"/>
    </source>
</evidence>
<protein>
    <submittedName>
        <fullName evidence="1">Uncharacterized protein</fullName>
    </submittedName>
</protein>
<gene>
    <name evidence="1" type="ORF">VL20_3405</name>
</gene>
<keyword evidence="2" id="KW-1185">Reference proteome</keyword>
<dbReference type="KEGG" id="mpk:VL20_3405"/>
<sequence>MEVSVISYQLSVIRLQIPVLSRVYRKRPRMGSDRGQEAVIQPALSRKF</sequence>
<organism evidence="1 2">
    <name type="scientific">Microcystis panniformis FACHB-1757</name>
    <dbReference type="NCBI Taxonomy" id="1638788"/>
    <lineage>
        <taxon>Bacteria</taxon>
        <taxon>Bacillati</taxon>
        <taxon>Cyanobacteriota</taxon>
        <taxon>Cyanophyceae</taxon>
        <taxon>Oscillatoriophycideae</taxon>
        <taxon>Chroococcales</taxon>
        <taxon>Microcystaceae</taxon>
        <taxon>Microcystis</taxon>
    </lineage>
</organism>
<reference evidence="1 2" key="1">
    <citation type="journal article" date="2016" name="Stand. Genomic Sci.">
        <title>Complete genome sequence and genomic characterization of Microcystis panniformis FACHB 1757 by third-generation sequencing.</title>
        <authorList>
            <person name="Zhang J.Y."/>
            <person name="Guan R."/>
            <person name="Zhang H.J."/>
            <person name="Li H."/>
            <person name="Xiao P."/>
            <person name="Yu G.L."/>
            <person name="Du L."/>
            <person name="Cao D.M."/>
            <person name="Zhu B.C."/>
            <person name="Li R.H."/>
            <person name="Lu Z.H."/>
        </authorList>
    </citation>
    <scope>NUCLEOTIDE SEQUENCE [LARGE SCALE GENOMIC DNA]</scope>
    <source>
        <strain evidence="1 2">FACHB-1757</strain>
    </source>
</reference>
<name>A0A0K1S2N7_9CHRO</name>
<dbReference type="AlphaFoldDB" id="A0A0K1S2N7"/>